<keyword evidence="1" id="KW-0547">Nucleotide-binding</keyword>
<evidence type="ECO:0000256" key="1">
    <source>
        <dbReference type="ARBA" id="ARBA00022741"/>
    </source>
</evidence>
<proteinExistence type="predicted"/>
<evidence type="ECO:0000313" key="5">
    <source>
        <dbReference type="Proteomes" id="UP001439008"/>
    </source>
</evidence>
<evidence type="ECO:0000313" key="4">
    <source>
        <dbReference type="EMBL" id="MES1922686.1"/>
    </source>
</evidence>
<evidence type="ECO:0000259" key="3">
    <source>
        <dbReference type="Pfam" id="PF16575"/>
    </source>
</evidence>
<comment type="caution">
    <text evidence="4">The sequence shown here is derived from an EMBL/GenBank/DDBJ whole genome shotgun (WGS) entry which is preliminary data.</text>
</comment>
<sequence>LIVAGEPNSGKTSISKTLLNYLTRLKFRPILVDLAVDFNILGPPGSIGIKLIENIILPDEEIDSNSLIFSVGKDFLGNQKFQDYKKIIESIISTLKNLLSKSEKSKNKFFILTKLSSISGAADLSIFEEVYSSISSVSQNFLVIGLGLLSSRLSQKLPNSKIFKIQKSDAIFPLNSSSDKRRKNNFLAKGYLNGWQQKLLPSKKILRFGTFTVYKITENYLQPS</sequence>
<dbReference type="Pfam" id="PF16575">
    <property type="entry name" value="CLP1_P"/>
    <property type="match status" value="1"/>
</dbReference>
<gene>
    <name evidence="4" type="ORF">MHBO_004208</name>
</gene>
<dbReference type="InterPro" id="IPR032319">
    <property type="entry name" value="CLP1_P"/>
</dbReference>
<dbReference type="PANTHER" id="PTHR12755">
    <property type="entry name" value="CLEAVAGE/POLYADENYLATION FACTOR IA SUBUNIT CLP1P"/>
    <property type="match status" value="1"/>
</dbReference>
<dbReference type="Proteomes" id="UP001439008">
    <property type="component" value="Unassembled WGS sequence"/>
</dbReference>
<dbReference type="InterPro" id="IPR027417">
    <property type="entry name" value="P-loop_NTPase"/>
</dbReference>
<protein>
    <recommendedName>
        <fullName evidence="3">Clp1 P-loop domain-containing protein</fullName>
    </recommendedName>
</protein>
<organism evidence="4 5">
    <name type="scientific">Bonamia ostreae</name>
    <dbReference type="NCBI Taxonomy" id="126728"/>
    <lineage>
        <taxon>Eukaryota</taxon>
        <taxon>Sar</taxon>
        <taxon>Rhizaria</taxon>
        <taxon>Endomyxa</taxon>
        <taxon>Ascetosporea</taxon>
        <taxon>Haplosporida</taxon>
        <taxon>Bonamia</taxon>
    </lineage>
</organism>
<reference evidence="4 5" key="1">
    <citation type="journal article" date="2024" name="BMC Biol.">
        <title>Comparative genomics of Ascetosporea gives new insight into the evolutionary basis for animal parasitism in Rhizaria.</title>
        <authorList>
            <person name="Hiltunen Thoren M."/>
            <person name="Onut-Brannstrom I."/>
            <person name="Alfjorden A."/>
            <person name="Peckova H."/>
            <person name="Swords F."/>
            <person name="Hooper C."/>
            <person name="Holzer A.S."/>
            <person name="Bass D."/>
            <person name="Burki F."/>
        </authorList>
    </citation>
    <scope>NUCLEOTIDE SEQUENCE [LARGE SCALE GENOMIC DNA]</scope>
    <source>
        <strain evidence="4">20-A016</strain>
    </source>
</reference>
<feature type="non-terminal residue" evidence="4">
    <location>
        <position position="224"/>
    </location>
</feature>
<dbReference type="Gene3D" id="3.40.50.300">
    <property type="entry name" value="P-loop containing nucleotide triphosphate hydrolases"/>
    <property type="match status" value="1"/>
</dbReference>
<keyword evidence="2" id="KW-0067">ATP-binding</keyword>
<name>A0ABV2ASP1_9EUKA</name>
<accession>A0ABV2ASP1</accession>
<dbReference type="EMBL" id="JBDODL010003420">
    <property type="protein sequence ID" value="MES1922686.1"/>
    <property type="molecule type" value="Genomic_DNA"/>
</dbReference>
<dbReference type="SUPFAM" id="SSF52540">
    <property type="entry name" value="P-loop containing nucleoside triphosphate hydrolases"/>
    <property type="match status" value="1"/>
</dbReference>
<feature type="domain" description="Clp1 P-loop" evidence="3">
    <location>
        <begin position="5"/>
        <end position="185"/>
    </location>
</feature>
<feature type="non-terminal residue" evidence="4">
    <location>
        <position position="1"/>
    </location>
</feature>
<dbReference type="PANTHER" id="PTHR12755:SF6">
    <property type="entry name" value="POLYRIBONUCLEOTIDE 5'-HYDROXYL-KINASE CLP1"/>
    <property type="match status" value="1"/>
</dbReference>
<evidence type="ECO:0000256" key="2">
    <source>
        <dbReference type="ARBA" id="ARBA00022840"/>
    </source>
</evidence>
<keyword evidence="5" id="KW-1185">Reference proteome</keyword>
<dbReference type="InterPro" id="IPR045116">
    <property type="entry name" value="Clp1/Grc3"/>
</dbReference>